<protein>
    <submittedName>
        <fullName evidence="1">Uncharacterized protein</fullName>
    </submittedName>
</protein>
<evidence type="ECO:0000313" key="2">
    <source>
        <dbReference type="Proteomes" id="UP000011744"/>
    </source>
</evidence>
<dbReference type="Proteomes" id="UP000011744">
    <property type="component" value="Unassembled WGS sequence"/>
</dbReference>
<keyword evidence="2" id="KW-1185">Reference proteome</keyword>
<name>M2ZJY1_9PROT</name>
<proteinExistence type="predicted"/>
<accession>M2ZJY1</accession>
<organism evidence="1 2">
    <name type="scientific">Paramagnetospirillum caucaseum</name>
    <dbReference type="NCBI Taxonomy" id="1244869"/>
    <lineage>
        <taxon>Bacteria</taxon>
        <taxon>Pseudomonadati</taxon>
        <taxon>Pseudomonadota</taxon>
        <taxon>Alphaproteobacteria</taxon>
        <taxon>Rhodospirillales</taxon>
        <taxon>Magnetospirillaceae</taxon>
        <taxon>Paramagnetospirillum</taxon>
    </lineage>
</organism>
<reference evidence="1 2" key="1">
    <citation type="journal article" date="2014" name="Genome Announc.">
        <title>Draft Genome Sequence of Magnetospirillum sp. Strain SO-1, a Freshwater Magnetotactic Bacterium Isolated from the Ol'khovka River, Russia.</title>
        <authorList>
            <person name="Grouzdev D.S."/>
            <person name="Dziuba M.V."/>
            <person name="Sukhacheva M.S."/>
            <person name="Mardanov A.V."/>
            <person name="Beletskiy A.V."/>
            <person name="Kuznetsov B.B."/>
            <person name="Skryabin K.G."/>
        </authorList>
    </citation>
    <scope>NUCLEOTIDE SEQUENCE [LARGE SCALE GENOMIC DNA]</scope>
    <source>
        <strain evidence="1 2">SO-1</strain>
    </source>
</reference>
<feature type="non-terminal residue" evidence="1">
    <location>
        <position position="158"/>
    </location>
</feature>
<evidence type="ECO:0000313" key="1">
    <source>
        <dbReference type="EMBL" id="EME67597.1"/>
    </source>
</evidence>
<dbReference type="RefSeq" id="WP_008622398.1">
    <property type="nucleotide sequence ID" value="NZ_AONQ01000134.1"/>
</dbReference>
<dbReference type="AlphaFoldDB" id="M2ZJY1"/>
<sequence>MYEIDYFCVFREEPRDIPKKGHKSLAFSSRYQFSGLIEIDGVEYTVKFSSYDDLSKLIDGTYKSKTSFVDIYRIYTKAISRNARTYFSPVITKPKGRCGTWTLLGQDDTACVPYFVMSIPSPGRIEVDLMAMDVNGEFTLIKTLTTKPGGIVMRMGSK</sequence>
<dbReference type="EMBL" id="AONQ01000134">
    <property type="protein sequence ID" value="EME67597.1"/>
    <property type="molecule type" value="Genomic_DNA"/>
</dbReference>
<comment type="caution">
    <text evidence="1">The sequence shown here is derived from an EMBL/GenBank/DDBJ whole genome shotgun (WGS) entry which is preliminary data.</text>
</comment>
<gene>
    <name evidence="1" type="ORF">H261_22733</name>
</gene>